<dbReference type="GO" id="GO:0005737">
    <property type="term" value="C:cytoplasm"/>
    <property type="evidence" value="ECO:0007669"/>
    <property type="project" value="InterPro"/>
</dbReference>
<dbReference type="EMBL" id="UINC01081028">
    <property type="protein sequence ID" value="SVC24513.1"/>
    <property type="molecule type" value="Genomic_DNA"/>
</dbReference>
<dbReference type="GO" id="GO:0005524">
    <property type="term" value="F:ATP binding"/>
    <property type="evidence" value="ECO:0007669"/>
    <property type="project" value="InterPro"/>
</dbReference>
<dbReference type="InterPro" id="IPR045864">
    <property type="entry name" value="aa-tRNA-synth_II/BPL/LPL"/>
</dbReference>
<comment type="similarity">
    <text evidence="1">Belongs to the class-II aminoacyl-tRNA synthetase family.</text>
</comment>
<organism evidence="3">
    <name type="scientific">marine metagenome</name>
    <dbReference type="NCBI Taxonomy" id="408172"/>
    <lineage>
        <taxon>unclassified sequences</taxon>
        <taxon>metagenomes</taxon>
        <taxon>ecological metagenomes</taxon>
    </lineage>
</organism>
<dbReference type="InterPro" id="IPR004516">
    <property type="entry name" value="HisRS/HisZ"/>
</dbReference>
<accession>A0A382KM35</accession>
<dbReference type="PROSITE" id="PS50862">
    <property type="entry name" value="AA_TRNA_LIGASE_II"/>
    <property type="match status" value="1"/>
</dbReference>
<dbReference type="GO" id="GO:0004821">
    <property type="term" value="F:histidine-tRNA ligase activity"/>
    <property type="evidence" value="ECO:0007669"/>
    <property type="project" value="InterPro"/>
</dbReference>
<dbReference type="InterPro" id="IPR006195">
    <property type="entry name" value="aa-tRNA-synth_II"/>
</dbReference>
<feature type="domain" description="Aminoacyl-transfer RNA synthetases class-II family profile" evidence="2">
    <location>
        <begin position="20"/>
        <end position="336"/>
    </location>
</feature>
<dbReference type="Gene3D" id="3.30.930.10">
    <property type="entry name" value="Bira Bifunctional Protein, Domain 2"/>
    <property type="match status" value="1"/>
</dbReference>
<dbReference type="GO" id="GO:0006427">
    <property type="term" value="P:histidyl-tRNA aminoacylation"/>
    <property type="evidence" value="ECO:0007669"/>
    <property type="project" value="InterPro"/>
</dbReference>
<dbReference type="PANTHER" id="PTHR43707:SF1">
    <property type="entry name" value="HISTIDINE--TRNA LIGASE, MITOCHONDRIAL-RELATED"/>
    <property type="match status" value="1"/>
</dbReference>
<dbReference type="InterPro" id="IPR015807">
    <property type="entry name" value="His-tRNA-ligase"/>
</dbReference>
<name>A0A382KM35_9ZZZZ</name>
<dbReference type="CDD" id="cd00773">
    <property type="entry name" value="HisRS-like_core"/>
    <property type="match status" value="1"/>
</dbReference>
<dbReference type="PIRSF" id="PIRSF001549">
    <property type="entry name" value="His-tRNA_synth"/>
    <property type="match status" value="1"/>
</dbReference>
<evidence type="ECO:0000313" key="3">
    <source>
        <dbReference type="EMBL" id="SVC24513.1"/>
    </source>
</evidence>
<dbReference type="NCBIfam" id="TIGR00442">
    <property type="entry name" value="hisS"/>
    <property type="match status" value="1"/>
</dbReference>
<proteinExistence type="inferred from homology"/>
<evidence type="ECO:0000256" key="1">
    <source>
        <dbReference type="ARBA" id="ARBA00008226"/>
    </source>
</evidence>
<gene>
    <name evidence="3" type="ORF">METZ01_LOCUS277367</name>
</gene>
<dbReference type="SUPFAM" id="SSF55681">
    <property type="entry name" value="Class II aaRS and biotin synthetases"/>
    <property type="match status" value="1"/>
</dbReference>
<sequence>MATSAFKKLPGFRDFPPEDLALRSHIVETWRRVSRRYGLLEYDGPPLESLDLYVEKSGDEIVGQLYSFTDKGDREVALRPEMTPSLARILGDRSRGMSKPIRWFATPQLFRYERQQRGRLREHFQWNVDIVGEEHVAADAEILAVAIDGLRELGLTADHFRARVSDRRLLSSVLTAFGVQDDSLDVAFGVIDKLERVPREASLEALVKDVGLEMSRADALLGIFDGGGLEDLPQDVMKSSEVSTALDRFQVYLEALEAMGLREYVEIDLCIVRGLAYYTGIVFELFDTGRDLRAICGGGRYDRLLEFVGGEPLPAVGFGMGDVVLGELLADRGLVPEYARSLDYFIVTVSSKERTEALRIAHMLRENGRSVAYALKDQALAK</sequence>
<dbReference type="AlphaFoldDB" id="A0A382KM35"/>
<dbReference type="PANTHER" id="PTHR43707">
    <property type="entry name" value="HISTIDYL-TRNA SYNTHETASE"/>
    <property type="match status" value="1"/>
</dbReference>
<protein>
    <recommendedName>
        <fullName evidence="2">Aminoacyl-transfer RNA synthetases class-II family profile domain-containing protein</fullName>
    </recommendedName>
</protein>
<feature type="non-terminal residue" evidence="3">
    <location>
        <position position="382"/>
    </location>
</feature>
<reference evidence="3" key="1">
    <citation type="submission" date="2018-05" db="EMBL/GenBank/DDBJ databases">
        <authorList>
            <person name="Lanie J.A."/>
            <person name="Ng W.-L."/>
            <person name="Kazmierczak K.M."/>
            <person name="Andrzejewski T.M."/>
            <person name="Davidsen T.M."/>
            <person name="Wayne K.J."/>
            <person name="Tettelin H."/>
            <person name="Glass J.I."/>
            <person name="Rusch D."/>
            <person name="Podicherti R."/>
            <person name="Tsui H.-C.T."/>
            <person name="Winkler M.E."/>
        </authorList>
    </citation>
    <scope>NUCLEOTIDE SEQUENCE</scope>
</reference>
<evidence type="ECO:0000259" key="2">
    <source>
        <dbReference type="PROSITE" id="PS50862"/>
    </source>
</evidence>
<dbReference type="Pfam" id="PF13393">
    <property type="entry name" value="tRNA-synt_His"/>
    <property type="match status" value="1"/>
</dbReference>
<dbReference type="InterPro" id="IPR041715">
    <property type="entry name" value="HisRS-like_core"/>
</dbReference>